<organism evidence="6 7">
    <name type="scientific">Candidatus Obscuribacter phosphatis</name>
    <dbReference type="NCBI Taxonomy" id="1906157"/>
    <lineage>
        <taxon>Bacteria</taxon>
        <taxon>Bacillati</taxon>
        <taxon>Candidatus Melainabacteria</taxon>
        <taxon>Candidatus Obscuribacterales</taxon>
        <taxon>Candidatus Obscuribacteraceae</taxon>
        <taxon>Candidatus Obscuribacter</taxon>
    </lineage>
</organism>
<evidence type="ECO:0000256" key="1">
    <source>
        <dbReference type="ARBA" id="ARBA00008777"/>
    </source>
</evidence>
<evidence type="ECO:0000256" key="3">
    <source>
        <dbReference type="ARBA" id="ARBA00023274"/>
    </source>
</evidence>
<evidence type="ECO:0000313" key="6">
    <source>
        <dbReference type="EMBL" id="MBN8659467.1"/>
    </source>
</evidence>
<comment type="caution">
    <text evidence="6">The sequence shown here is derived from an EMBL/GenBank/DDBJ whole genome shotgun (WGS) entry which is preliminary data.</text>
</comment>
<dbReference type="SUPFAM" id="SSF64263">
    <property type="entry name" value="Prokaryotic ribosomal protein L17"/>
    <property type="match status" value="1"/>
</dbReference>
<dbReference type="AlphaFoldDB" id="A0A8J7P959"/>
<name>A0A8J7P959_9BACT</name>
<dbReference type="InterPro" id="IPR000456">
    <property type="entry name" value="Ribosomal_bL17"/>
</dbReference>
<dbReference type="EMBL" id="JAFLCK010000003">
    <property type="protein sequence ID" value="MBN8659467.1"/>
    <property type="molecule type" value="Genomic_DNA"/>
</dbReference>
<dbReference type="PROSITE" id="PS01167">
    <property type="entry name" value="RIBOSOMAL_L17"/>
    <property type="match status" value="1"/>
</dbReference>
<gene>
    <name evidence="4 6" type="primary">rplQ</name>
    <name evidence="6" type="ORF">J0M35_03820</name>
</gene>
<evidence type="ECO:0000256" key="2">
    <source>
        <dbReference type="ARBA" id="ARBA00022980"/>
    </source>
</evidence>
<dbReference type="InterPro" id="IPR047859">
    <property type="entry name" value="Ribosomal_bL17_CS"/>
</dbReference>
<dbReference type="GO" id="GO:0022625">
    <property type="term" value="C:cytosolic large ribosomal subunit"/>
    <property type="evidence" value="ECO:0007669"/>
    <property type="project" value="TreeGrafter"/>
</dbReference>
<dbReference type="NCBIfam" id="TIGR00059">
    <property type="entry name" value="L17"/>
    <property type="match status" value="1"/>
</dbReference>
<evidence type="ECO:0000313" key="7">
    <source>
        <dbReference type="Proteomes" id="UP000664277"/>
    </source>
</evidence>
<comment type="similarity">
    <text evidence="1 4 5">Belongs to the bacterial ribosomal protein bL17 family.</text>
</comment>
<dbReference type="Pfam" id="PF01196">
    <property type="entry name" value="Ribosomal_L17"/>
    <property type="match status" value="1"/>
</dbReference>
<dbReference type="Gene3D" id="3.90.1030.10">
    <property type="entry name" value="Ribosomal protein L17"/>
    <property type="match status" value="1"/>
</dbReference>
<evidence type="ECO:0000256" key="5">
    <source>
        <dbReference type="RuleBase" id="RU000660"/>
    </source>
</evidence>
<protein>
    <recommendedName>
        <fullName evidence="4">Large ribosomal subunit protein bL17</fullName>
    </recommendedName>
</protein>
<dbReference type="PANTHER" id="PTHR14413">
    <property type="entry name" value="RIBOSOMAL PROTEIN L17"/>
    <property type="match status" value="1"/>
</dbReference>
<comment type="subunit">
    <text evidence="4">Part of the 50S ribosomal subunit. Contacts protein L32.</text>
</comment>
<keyword evidence="3 4" id="KW-0687">Ribonucleoprotein</keyword>
<reference evidence="6" key="1">
    <citation type="submission" date="2021-02" db="EMBL/GenBank/DDBJ databases">
        <title>Genome-Resolved Metagenomics of a Microbial Community Performing Photosynthetic Biological Nutrient Removal.</title>
        <authorList>
            <person name="Mcdaniel E.A."/>
        </authorList>
    </citation>
    <scope>NUCLEOTIDE SEQUENCE</scope>
    <source>
        <strain evidence="6">UWPOB_OBS1</strain>
    </source>
</reference>
<dbReference type="GO" id="GO:0006412">
    <property type="term" value="P:translation"/>
    <property type="evidence" value="ECO:0007669"/>
    <property type="project" value="UniProtKB-UniRule"/>
</dbReference>
<dbReference type="Proteomes" id="UP000664277">
    <property type="component" value="Unassembled WGS sequence"/>
</dbReference>
<dbReference type="InterPro" id="IPR036373">
    <property type="entry name" value="Ribosomal_bL17_sf"/>
</dbReference>
<proteinExistence type="inferred from homology"/>
<dbReference type="HAMAP" id="MF_01368">
    <property type="entry name" value="Ribosomal_bL17"/>
    <property type="match status" value="1"/>
</dbReference>
<accession>A0A8J7P959</accession>
<evidence type="ECO:0000256" key="4">
    <source>
        <dbReference type="HAMAP-Rule" id="MF_01368"/>
    </source>
</evidence>
<dbReference type="GO" id="GO:0003735">
    <property type="term" value="F:structural constituent of ribosome"/>
    <property type="evidence" value="ECO:0007669"/>
    <property type="project" value="InterPro"/>
</dbReference>
<sequence>MRHRVPGNQLGRPADQRKAVLRALATELLRRDEIVTTLAKAKAVRSCAERLITKGKKGQFGDYKDLHEKAKKGDAEAAKKVARVVHLRRQVGAFVYDKEVVTRVFDELAPRYKDRNGGYTRIIKAGPRRGDCTEMAIIQLV</sequence>
<keyword evidence="2 4" id="KW-0689">Ribosomal protein</keyword>
<dbReference type="PANTHER" id="PTHR14413:SF16">
    <property type="entry name" value="LARGE RIBOSOMAL SUBUNIT PROTEIN BL17M"/>
    <property type="match status" value="1"/>
</dbReference>